<dbReference type="Proteomes" id="UP001188597">
    <property type="component" value="Unassembled WGS sequence"/>
</dbReference>
<dbReference type="Pfam" id="PF00481">
    <property type="entry name" value="PP2C"/>
    <property type="match status" value="1"/>
</dbReference>
<dbReference type="Gene3D" id="3.60.40.10">
    <property type="entry name" value="PPM-type phosphatase domain"/>
    <property type="match status" value="1"/>
</dbReference>
<evidence type="ECO:0000259" key="1">
    <source>
        <dbReference type="PROSITE" id="PS51746"/>
    </source>
</evidence>
<dbReference type="SUPFAM" id="SSF81606">
    <property type="entry name" value="PP2C-like"/>
    <property type="match status" value="1"/>
</dbReference>
<comment type="caution">
    <text evidence="2">The sequence shown here is derived from an EMBL/GenBank/DDBJ whole genome shotgun (WGS) entry which is preliminary data.</text>
</comment>
<dbReference type="InterPro" id="IPR015655">
    <property type="entry name" value="PP2C"/>
</dbReference>
<sequence>EALKNNYNVGSTATVAMLLDGRIMVSSVGDLKVLLCSNRSKGSSRTLYAEELTRDHHPDRVDERARIEAACGFVWVQGVPRVNDLLVVSRAIGNLSLNPET</sequence>
<proteinExistence type="predicted"/>
<dbReference type="InterPro" id="IPR036457">
    <property type="entry name" value="PPM-type-like_dom_sf"/>
</dbReference>
<evidence type="ECO:0000313" key="3">
    <source>
        <dbReference type="Proteomes" id="UP001188597"/>
    </source>
</evidence>
<dbReference type="PROSITE" id="PS51746">
    <property type="entry name" value="PPM_2"/>
    <property type="match status" value="1"/>
</dbReference>
<accession>A0AA88X790</accession>
<dbReference type="InterPro" id="IPR001932">
    <property type="entry name" value="PPM-type_phosphatase-like_dom"/>
</dbReference>
<reference evidence="2" key="1">
    <citation type="submission" date="2022-12" db="EMBL/GenBank/DDBJ databases">
        <title>Draft genome assemblies for two species of Escallonia (Escalloniales).</title>
        <authorList>
            <person name="Chanderbali A."/>
            <person name="Dervinis C."/>
            <person name="Anghel I."/>
            <person name="Soltis D."/>
            <person name="Soltis P."/>
            <person name="Zapata F."/>
        </authorList>
    </citation>
    <scope>NUCLEOTIDE SEQUENCE</scope>
    <source>
        <strain evidence="2">UCBG64.0493</strain>
        <tissue evidence="2">Leaf</tissue>
    </source>
</reference>
<name>A0AA88X790_9ASTE</name>
<organism evidence="2 3">
    <name type="scientific">Escallonia herrerae</name>
    <dbReference type="NCBI Taxonomy" id="1293975"/>
    <lineage>
        <taxon>Eukaryota</taxon>
        <taxon>Viridiplantae</taxon>
        <taxon>Streptophyta</taxon>
        <taxon>Embryophyta</taxon>
        <taxon>Tracheophyta</taxon>
        <taxon>Spermatophyta</taxon>
        <taxon>Magnoliopsida</taxon>
        <taxon>eudicotyledons</taxon>
        <taxon>Gunneridae</taxon>
        <taxon>Pentapetalae</taxon>
        <taxon>asterids</taxon>
        <taxon>campanulids</taxon>
        <taxon>Escalloniales</taxon>
        <taxon>Escalloniaceae</taxon>
        <taxon>Escallonia</taxon>
    </lineage>
</organism>
<feature type="non-terminal residue" evidence="2">
    <location>
        <position position="101"/>
    </location>
</feature>
<keyword evidence="3" id="KW-1185">Reference proteome</keyword>
<dbReference type="EMBL" id="JAVXUP010000039">
    <property type="protein sequence ID" value="KAK3041217.1"/>
    <property type="molecule type" value="Genomic_DNA"/>
</dbReference>
<evidence type="ECO:0000313" key="2">
    <source>
        <dbReference type="EMBL" id="KAK3041217.1"/>
    </source>
</evidence>
<dbReference type="GO" id="GO:0004722">
    <property type="term" value="F:protein serine/threonine phosphatase activity"/>
    <property type="evidence" value="ECO:0007669"/>
    <property type="project" value="InterPro"/>
</dbReference>
<feature type="domain" description="PPM-type phosphatase" evidence="1">
    <location>
        <begin position="1"/>
        <end position="101"/>
    </location>
</feature>
<dbReference type="AlphaFoldDB" id="A0AA88X790"/>
<dbReference type="PANTHER" id="PTHR47992">
    <property type="entry name" value="PROTEIN PHOSPHATASE"/>
    <property type="match status" value="1"/>
</dbReference>
<gene>
    <name evidence="2" type="ORF">RJ639_028477</name>
</gene>
<protein>
    <recommendedName>
        <fullName evidence="1">PPM-type phosphatase domain-containing protein</fullName>
    </recommendedName>
</protein>